<dbReference type="PANTHER" id="PTHR12588:SF0">
    <property type="entry name" value="INOSITOL OXYGENASE"/>
    <property type="match status" value="1"/>
</dbReference>
<sequence>MLRRCSSSGDLNTPLESELSSGVCSLTASPALHCKTARAGAALFAARSALAHANAMELLRSSSDFADRHGMHPKALSAARAMAVEAQQQASAAGSSGRSSLEGSAYNTSMDGSMLSEGSHFDADGRCYSPGAIPGHGGAGLNASSLRSMCTDLHDMGTLLGAPSDSHAGDSDEDSEGELPESGAVIATSAGGGFMSERQAAVELFFRLNHARQTVDFVKRQAALSVPLRRAKLGVWEALNLLGTLREYETALLEEEGLDPTLALPEHAAATAEACRAAFPDLDWLHLVGLLHSLGKLLAHKRFGGEPQWAVCGESFPVGCRFSPEVVCAQFFSVNPDRRRRLYSSATGMYRPGCGLAGIYMSWSAAEYLYMVLLLNRTRLPPEALFILRHQKFAAAERGAYDELMSPSDRALLPWLPRFRELSRYKSRPAPPGGHLSDPAFQEYYGGLIAKYIPGGLLRF</sequence>
<dbReference type="SUPFAM" id="SSF109604">
    <property type="entry name" value="HD-domain/PDEase-like"/>
    <property type="match status" value="1"/>
</dbReference>
<dbReference type="EMBL" id="JALJOU010000043">
    <property type="protein sequence ID" value="KAK9831931.1"/>
    <property type="molecule type" value="Genomic_DNA"/>
</dbReference>
<evidence type="ECO:0000256" key="12">
    <source>
        <dbReference type="ARBA" id="ARBA00048271"/>
    </source>
</evidence>
<reference evidence="15 16" key="1">
    <citation type="journal article" date="2024" name="Nat. Commun.">
        <title>Phylogenomics reveals the evolutionary origins of lichenization in chlorophyte algae.</title>
        <authorList>
            <person name="Puginier C."/>
            <person name="Libourel C."/>
            <person name="Otte J."/>
            <person name="Skaloud P."/>
            <person name="Haon M."/>
            <person name="Grisel S."/>
            <person name="Petersen M."/>
            <person name="Berrin J.G."/>
            <person name="Delaux P.M."/>
            <person name="Dal Grande F."/>
            <person name="Keller J."/>
        </authorList>
    </citation>
    <scope>NUCLEOTIDE SEQUENCE [LARGE SCALE GENOMIC DNA]</scope>
    <source>
        <strain evidence="15 16">SAG 245.80</strain>
    </source>
</reference>
<protein>
    <recommendedName>
        <fullName evidence="5">Inositol oxygenase</fullName>
        <ecNumber evidence="4">1.13.99.1</ecNumber>
    </recommendedName>
    <alternativeName>
        <fullName evidence="11">Myo-inositol oxygenase</fullName>
    </alternativeName>
</protein>
<evidence type="ECO:0000313" key="15">
    <source>
        <dbReference type="EMBL" id="KAK9831931.1"/>
    </source>
</evidence>
<evidence type="ECO:0000256" key="4">
    <source>
        <dbReference type="ARBA" id="ARBA00011919"/>
    </source>
</evidence>
<comment type="catalytic activity">
    <reaction evidence="12">
        <text>myo-inositol + O2 = D-glucuronate + H2O + H(+)</text>
        <dbReference type="Rhea" id="RHEA:23696"/>
        <dbReference type="ChEBI" id="CHEBI:15377"/>
        <dbReference type="ChEBI" id="CHEBI:15378"/>
        <dbReference type="ChEBI" id="CHEBI:15379"/>
        <dbReference type="ChEBI" id="CHEBI:17268"/>
        <dbReference type="ChEBI" id="CHEBI:58720"/>
        <dbReference type="EC" id="1.13.99.1"/>
    </reaction>
</comment>
<dbReference type="GO" id="GO:0019310">
    <property type="term" value="P:inositol catabolic process"/>
    <property type="evidence" value="ECO:0007669"/>
    <property type="project" value="InterPro"/>
</dbReference>
<comment type="cofactor">
    <cofactor evidence="13">
        <name>Fe cation</name>
        <dbReference type="ChEBI" id="CHEBI:24875"/>
    </cofactor>
    <text evidence="13">Binds 2 iron ions per subunit.</text>
</comment>
<evidence type="ECO:0000256" key="9">
    <source>
        <dbReference type="ARBA" id="ARBA00023002"/>
    </source>
</evidence>
<comment type="caution">
    <text evidence="15">The sequence shown here is derived from an EMBL/GenBank/DDBJ whole genome shotgun (WGS) entry which is preliminary data.</text>
</comment>
<evidence type="ECO:0000256" key="13">
    <source>
        <dbReference type="PIRSR" id="PIRSR607828-2"/>
    </source>
</evidence>
<dbReference type="PANTHER" id="PTHR12588">
    <property type="entry name" value="MYOINOSITOL OXYGENASE"/>
    <property type="match status" value="1"/>
</dbReference>
<keyword evidence="10 13" id="KW-0408">Iron</keyword>
<keyword evidence="9" id="KW-0560">Oxidoreductase</keyword>
<feature type="binding site" evidence="13">
    <location>
        <position position="292"/>
    </location>
    <ligand>
        <name>Fe cation</name>
        <dbReference type="ChEBI" id="CHEBI:24875"/>
        <label>1</label>
    </ligand>
</feature>
<name>A0AAW1RDU0_9CHLO</name>
<evidence type="ECO:0000256" key="1">
    <source>
        <dbReference type="ARBA" id="ARBA00004496"/>
    </source>
</evidence>
<evidence type="ECO:0000256" key="5">
    <source>
        <dbReference type="ARBA" id="ARBA00019269"/>
    </source>
</evidence>
<dbReference type="GO" id="GO:0050113">
    <property type="term" value="F:inositol oxygenase activity"/>
    <property type="evidence" value="ECO:0007669"/>
    <property type="project" value="UniProtKB-EC"/>
</dbReference>
<feature type="compositionally biased region" description="Low complexity" evidence="14">
    <location>
        <begin position="87"/>
        <end position="105"/>
    </location>
</feature>
<proteinExistence type="inferred from homology"/>
<comment type="similarity">
    <text evidence="3">Belongs to the myo-inositol oxygenase family.</text>
</comment>
<dbReference type="Proteomes" id="UP001445335">
    <property type="component" value="Unassembled WGS sequence"/>
</dbReference>
<comment type="pathway">
    <text evidence="2">Polyol metabolism; myo-inositol degradation into D-glucuronate; D-glucuronate from myo-inositol: step 1/1.</text>
</comment>
<evidence type="ECO:0000256" key="10">
    <source>
        <dbReference type="ARBA" id="ARBA00023004"/>
    </source>
</evidence>
<dbReference type="EC" id="1.13.99.1" evidence="4"/>
<evidence type="ECO:0000256" key="11">
    <source>
        <dbReference type="ARBA" id="ARBA00029668"/>
    </source>
</evidence>
<dbReference type="InterPro" id="IPR007828">
    <property type="entry name" value="Inositol_oxygenase"/>
</dbReference>
<evidence type="ECO:0000313" key="16">
    <source>
        <dbReference type="Proteomes" id="UP001445335"/>
    </source>
</evidence>
<evidence type="ECO:0000256" key="14">
    <source>
        <dbReference type="SAM" id="MobiDB-lite"/>
    </source>
</evidence>
<evidence type="ECO:0000256" key="6">
    <source>
        <dbReference type="ARBA" id="ARBA00022490"/>
    </source>
</evidence>
<feature type="binding site" evidence="13">
    <location>
        <position position="267"/>
    </location>
    <ligand>
        <name>Fe cation</name>
        <dbReference type="ChEBI" id="CHEBI:24875"/>
        <label>1</label>
    </ligand>
</feature>
<evidence type="ECO:0000256" key="7">
    <source>
        <dbReference type="ARBA" id="ARBA00022644"/>
    </source>
</evidence>
<evidence type="ECO:0000256" key="2">
    <source>
        <dbReference type="ARBA" id="ARBA00005167"/>
    </source>
</evidence>
<evidence type="ECO:0000256" key="8">
    <source>
        <dbReference type="ARBA" id="ARBA00022723"/>
    </source>
</evidence>
<dbReference type="GO" id="GO:0005506">
    <property type="term" value="F:iron ion binding"/>
    <property type="evidence" value="ECO:0007669"/>
    <property type="project" value="InterPro"/>
</dbReference>
<evidence type="ECO:0000256" key="3">
    <source>
        <dbReference type="ARBA" id="ARBA00005286"/>
    </source>
</evidence>
<gene>
    <name evidence="15" type="ORF">WJX81_000298</name>
</gene>
<organism evidence="15 16">
    <name type="scientific">Elliptochloris bilobata</name>
    <dbReference type="NCBI Taxonomy" id="381761"/>
    <lineage>
        <taxon>Eukaryota</taxon>
        <taxon>Viridiplantae</taxon>
        <taxon>Chlorophyta</taxon>
        <taxon>core chlorophytes</taxon>
        <taxon>Trebouxiophyceae</taxon>
        <taxon>Trebouxiophyceae incertae sedis</taxon>
        <taxon>Elliptochloris clade</taxon>
        <taxon>Elliptochloris</taxon>
    </lineage>
</organism>
<keyword evidence="16" id="KW-1185">Reference proteome</keyword>
<dbReference type="AlphaFoldDB" id="A0AAW1RDU0"/>
<keyword evidence="8 13" id="KW-0479">Metal-binding</keyword>
<feature type="region of interest" description="Disordered" evidence="14">
    <location>
        <begin position="87"/>
        <end position="109"/>
    </location>
</feature>
<keyword evidence="7" id="KW-0060">Ascorbate biosynthesis</keyword>
<dbReference type="GO" id="GO:0019853">
    <property type="term" value="P:L-ascorbic acid biosynthetic process"/>
    <property type="evidence" value="ECO:0007669"/>
    <property type="project" value="UniProtKB-KW"/>
</dbReference>
<dbReference type="GO" id="GO:0005737">
    <property type="term" value="C:cytoplasm"/>
    <property type="evidence" value="ECO:0007669"/>
    <property type="project" value="UniProtKB-SubCell"/>
</dbReference>
<keyword evidence="6" id="KW-0963">Cytoplasm</keyword>
<comment type="subcellular location">
    <subcellularLocation>
        <location evidence="1">Cytoplasm</location>
    </subcellularLocation>
</comment>
<accession>A0AAW1RDU0</accession>
<dbReference type="Pfam" id="PF05153">
    <property type="entry name" value="MIOX"/>
    <property type="match status" value="1"/>
</dbReference>